<dbReference type="InterPro" id="IPR002372">
    <property type="entry name" value="PQQ_rpt_dom"/>
</dbReference>
<comment type="caution">
    <text evidence="2">The sequence shown here is derived from an EMBL/GenBank/DDBJ whole genome shotgun (WGS) entry which is preliminary data.</text>
</comment>
<gene>
    <name evidence="2" type="ORF">BJ971_005416</name>
</gene>
<feature type="domain" description="Pyrrolo-quinoline quinone repeat" evidence="1">
    <location>
        <begin position="173"/>
        <end position="351"/>
    </location>
</feature>
<dbReference type="InterPro" id="IPR015943">
    <property type="entry name" value="WD40/YVTN_repeat-like_dom_sf"/>
</dbReference>
<sequence>MRPAPKARQLWVSDGKPVGQPLAIGGVVVGEVTENRDLFVVGIDPVTGKELWRAAASPGEVVPGIAVAPVEAGDKVAFFRRDPAGNLYARLVVADGRTGDEVASTGPLLFGSPPEQCPDSDDVCTLSRTGYDKPYQTHRLNVATGRYVAEKTGLPPRARRIGTAGLVDFGQRDPEIIGLVRKGKLRWRTPLRDAFPAEGFSTDNGWNWQLFPDEKVYAGSVYGKRTGSYGKTDVVVSLEAAATAGLSEENGALLWTDAGSDISCTGKKAPARCRSKGTLTISPKLDRTFTGLDVTVEGFDVRTGRTTWSVPVGAAEGLVGAKTAAPTAGDTEIIVRTASGPLLLDVNTGRQRAPGADEIFWCGTRLDFEYREPYFSKGVAIYQRAGERAVTCNAAGDPVAGSPTVAATTATGAHVGPYAVVATETGFVGYSLA</sequence>
<evidence type="ECO:0000313" key="3">
    <source>
        <dbReference type="Proteomes" id="UP000578112"/>
    </source>
</evidence>
<dbReference type="Pfam" id="PF13360">
    <property type="entry name" value="PQQ_2"/>
    <property type="match status" value="1"/>
</dbReference>
<dbReference type="EMBL" id="JACHNH010000001">
    <property type="protein sequence ID" value="MBB4764860.1"/>
    <property type="molecule type" value="Genomic_DNA"/>
</dbReference>
<name>A0A7W7I1V5_9ACTN</name>
<reference evidence="2 3" key="1">
    <citation type="submission" date="2020-08" db="EMBL/GenBank/DDBJ databases">
        <title>Sequencing the genomes of 1000 actinobacteria strains.</title>
        <authorList>
            <person name="Klenk H.-P."/>
        </authorList>
    </citation>
    <scope>NUCLEOTIDE SEQUENCE [LARGE SCALE GENOMIC DNA]</scope>
    <source>
        <strain evidence="2 3">DSM 43149</strain>
    </source>
</reference>
<accession>A0A7W7I1V5</accession>
<dbReference type="InterPro" id="IPR011047">
    <property type="entry name" value="Quinoprotein_ADH-like_sf"/>
</dbReference>
<keyword evidence="3" id="KW-1185">Reference proteome</keyword>
<dbReference type="Proteomes" id="UP000578112">
    <property type="component" value="Unassembled WGS sequence"/>
</dbReference>
<protein>
    <recommendedName>
        <fullName evidence="1">Pyrrolo-quinoline quinone repeat domain-containing protein</fullName>
    </recommendedName>
</protein>
<organism evidence="2 3">
    <name type="scientific">Actinoplanes digitatis</name>
    <dbReference type="NCBI Taxonomy" id="1868"/>
    <lineage>
        <taxon>Bacteria</taxon>
        <taxon>Bacillati</taxon>
        <taxon>Actinomycetota</taxon>
        <taxon>Actinomycetes</taxon>
        <taxon>Micromonosporales</taxon>
        <taxon>Micromonosporaceae</taxon>
        <taxon>Actinoplanes</taxon>
    </lineage>
</organism>
<proteinExistence type="predicted"/>
<dbReference type="AlphaFoldDB" id="A0A7W7I1V5"/>
<dbReference type="SUPFAM" id="SSF50998">
    <property type="entry name" value="Quinoprotein alcohol dehydrogenase-like"/>
    <property type="match status" value="1"/>
</dbReference>
<evidence type="ECO:0000259" key="1">
    <source>
        <dbReference type="Pfam" id="PF13360"/>
    </source>
</evidence>
<evidence type="ECO:0000313" key="2">
    <source>
        <dbReference type="EMBL" id="MBB4764860.1"/>
    </source>
</evidence>
<dbReference type="RefSeq" id="WP_184996000.1">
    <property type="nucleotide sequence ID" value="NZ_BOMK01000003.1"/>
</dbReference>
<dbReference type="Gene3D" id="2.130.10.10">
    <property type="entry name" value="YVTN repeat-like/Quinoprotein amine dehydrogenase"/>
    <property type="match status" value="1"/>
</dbReference>